<dbReference type="GO" id="GO:0015074">
    <property type="term" value="P:DNA integration"/>
    <property type="evidence" value="ECO:0007669"/>
    <property type="project" value="UniProtKB-KW"/>
</dbReference>
<dbReference type="GO" id="GO:0003964">
    <property type="term" value="F:RNA-directed DNA polymerase activity"/>
    <property type="evidence" value="ECO:0007669"/>
    <property type="project" value="UniProtKB-KW"/>
</dbReference>
<keyword evidence="1" id="KW-0540">Nuclease</keyword>
<keyword evidence="2" id="KW-0479">Metal-binding</keyword>
<dbReference type="GO" id="GO:0046872">
    <property type="term" value="F:metal ion binding"/>
    <property type="evidence" value="ECO:0007669"/>
    <property type="project" value="UniProtKB-KW"/>
</dbReference>
<dbReference type="SUPFAM" id="SSF53098">
    <property type="entry name" value="Ribonuclease H-like"/>
    <property type="match status" value="1"/>
</dbReference>
<name>A0AAW2VZA4_9LAMI</name>
<dbReference type="InterPro" id="IPR036397">
    <property type="entry name" value="RNaseH_sf"/>
</dbReference>
<evidence type="ECO:0000256" key="1">
    <source>
        <dbReference type="ARBA" id="ARBA00022722"/>
    </source>
</evidence>
<accession>A0AAW2VZA4</accession>
<keyword evidence="5" id="KW-0460">Magnesium</keyword>
<protein>
    <submittedName>
        <fullName evidence="11">Retrovirus-related Pol polyprotein from transposon TNT 1-94</fullName>
    </submittedName>
</protein>
<evidence type="ECO:0000256" key="9">
    <source>
        <dbReference type="ARBA" id="ARBA00023172"/>
    </source>
</evidence>
<evidence type="ECO:0000256" key="8">
    <source>
        <dbReference type="ARBA" id="ARBA00022932"/>
    </source>
</evidence>
<keyword evidence="4" id="KW-0378">Hydrolase</keyword>
<sequence length="101" mass="11820">MFELVHTDLMEPTKTPSFSGLRYAMVLVDDFSRYCWVKFLKEKSEALSKFVDFKDTVEKEFGKKIKCLHSDNGGEFMSNDFFQFCNDHGIQRQMTCPDTPQ</sequence>
<keyword evidence="6" id="KW-0229">DNA integration</keyword>
<comment type="caution">
    <text evidence="11">The sequence shown here is derived from an EMBL/GenBank/DDBJ whole genome shotgun (WGS) entry which is preliminary data.</text>
</comment>
<evidence type="ECO:0000256" key="7">
    <source>
        <dbReference type="ARBA" id="ARBA00022918"/>
    </source>
</evidence>
<dbReference type="GO" id="GO:0006310">
    <property type="term" value="P:DNA recombination"/>
    <property type="evidence" value="ECO:0007669"/>
    <property type="project" value="UniProtKB-KW"/>
</dbReference>
<keyword evidence="9" id="KW-0233">DNA recombination</keyword>
<dbReference type="PROSITE" id="PS50994">
    <property type="entry name" value="INTEGRASE"/>
    <property type="match status" value="1"/>
</dbReference>
<keyword evidence="8" id="KW-0808">Transferase</keyword>
<dbReference type="InterPro" id="IPR039537">
    <property type="entry name" value="Retrotran_Ty1/copia-like"/>
</dbReference>
<dbReference type="InterPro" id="IPR001584">
    <property type="entry name" value="Integrase_cat-core"/>
</dbReference>
<organism evidence="11">
    <name type="scientific">Sesamum latifolium</name>
    <dbReference type="NCBI Taxonomy" id="2727402"/>
    <lineage>
        <taxon>Eukaryota</taxon>
        <taxon>Viridiplantae</taxon>
        <taxon>Streptophyta</taxon>
        <taxon>Embryophyta</taxon>
        <taxon>Tracheophyta</taxon>
        <taxon>Spermatophyta</taxon>
        <taxon>Magnoliopsida</taxon>
        <taxon>eudicotyledons</taxon>
        <taxon>Gunneridae</taxon>
        <taxon>Pentapetalae</taxon>
        <taxon>asterids</taxon>
        <taxon>lamiids</taxon>
        <taxon>Lamiales</taxon>
        <taxon>Pedaliaceae</taxon>
        <taxon>Sesamum</taxon>
    </lineage>
</organism>
<dbReference type="GO" id="GO:0004519">
    <property type="term" value="F:endonuclease activity"/>
    <property type="evidence" value="ECO:0007669"/>
    <property type="project" value="UniProtKB-KW"/>
</dbReference>
<dbReference type="InterPro" id="IPR012337">
    <property type="entry name" value="RNaseH-like_sf"/>
</dbReference>
<evidence type="ECO:0000256" key="4">
    <source>
        <dbReference type="ARBA" id="ARBA00022801"/>
    </source>
</evidence>
<reference evidence="11" key="2">
    <citation type="journal article" date="2024" name="Plant">
        <title>Genomic evolution and insights into agronomic trait innovations of Sesamum species.</title>
        <authorList>
            <person name="Miao H."/>
            <person name="Wang L."/>
            <person name="Qu L."/>
            <person name="Liu H."/>
            <person name="Sun Y."/>
            <person name="Le M."/>
            <person name="Wang Q."/>
            <person name="Wei S."/>
            <person name="Zheng Y."/>
            <person name="Lin W."/>
            <person name="Duan Y."/>
            <person name="Cao H."/>
            <person name="Xiong S."/>
            <person name="Wang X."/>
            <person name="Wei L."/>
            <person name="Li C."/>
            <person name="Ma Q."/>
            <person name="Ju M."/>
            <person name="Zhao R."/>
            <person name="Li G."/>
            <person name="Mu C."/>
            <person name="Tian Q."/>
            <person name="Mei H."/>
            <person name="Zhang T."/>
            <person name="Gao T."/>
            <person name="Zhang H."/>
        </authorList>
    </citation>
    <scope>NUCLEOTIDE SEQUENCE</scope>
    <source>
        <strain evidence="11">KEN1</strain>
    </source>
</reference>
<dbReference type="AlphaFoldDB" id="A0AAW2VZA4"/>
<evidence type="ECO:0000259" key="10">
    <source>
        <dbReference type="PROSITE" id="PS50994"/>
    </source>
</evidence>
<keyword evidence="3" id="KW-0255">Endonuclease</keyword>
<evidence type="ECO:0000256" key="5">
    <source>
        <dbReference type="ARBA" id="ARBA00022842"/>
    </source>
</evidence>
<dbReference type="GO" id="GO:0003676">
    <property type="term" value="F:nucleic acid binding"/>
    <property type="evidence" value="ECO:0007669"/>
    <property type="project" value="InterPro"/>
</dbReference>
<evidence type="ECO:0000313" key="11">
    <source>
        <dbReference type="EMBL" id="KAL0433337.1"/>
    </source>
</evidence>
<dbReference type="EMBL" id="JACGWN010000009">
    <property type="protein sequence ID" value="KAL0433337.1"/>
    <property type="molecule type" value="Genomic_DNA"/>
</dbReference>
<dbReference type="PANTHER" id="PTHR42648">
    <property type="entry name" value="TRANSPOSASE, PUTATIVE-RELATED"/>
    <property type="match status" value="1"/>
</dbReference>
<dbReference type="PANTHER" id="PTHR42648:SF11">
    <property type="entry name" value="TRANSPOSON TY4-P GAG-POL POLYPROTEIN"/>
    <property type="match status" value="1"/>
</dbReference>
<dbReference type="GO" id="GO:0003887">
    <property type="term" value="F:DNA-directed DNA polymerase activity"/>
    <property type="evidence" value="ECO:0007669"/>
    <property type="project" value="UniProtKB-KW"/>
</dbReference>
<dbReference type="Pfam" id="PF00665">
    <property type="entry name" value="rve"/>
    <property type="match status" value="1"/>
</dbReference>
<evidence type="ECO:0000256" key="6">
    <source>
        <dbReference type="ARBA" id="ARBA00022908"/>
    </source>
</evidence>
<gene>
    <name evidence="11" type="ORF">Slati_2668000</name>
</gene>
<reference evidence="11" key="1">
    <citation type="submission" date="2020-06" db="EMBL/GenBank/DDBJ databases">
        <authorList>
            <person name="Li T."/>
            <person name="Hu X."/>
            <person name="Zhang T."/>
            <person name="Song X."/>
            <person name="Zhang H."/>
            <person name="Dai N."/>
            <person name="Sheng W."/>
            <person name="Hou X."/>
            <person name="Wei L."/>
        </authorList>
    </citation>
    <scope>NUCLEOTIDE SEQUENCE</scope>
    <source>
        <strain evidence="11">KEN1</strain>
        <tissue evidence="11">Leaf</tissue>
    </source>
</reference>
<keyword evidence="7" id="KW-0695">RNA-directed DNA polymerase</keyword>
<proteinExistence type="predicted"/>
<keyword evidence="8" id="KW-0239">DNA-directed DNA polymerase</keyword>
<dbReference type="GO" id="GO:0016787">
    <property type="term" value="F:hydrolase activity"/>
    <property type="evidence" value="ECO:0007669"/>
    <property type="project" value="UniProtKB-KW"/>
</dbReference>
<dbReference type="Gene3D" id="3.30.420.10">
    <property type="entry name" value="Ribonuclease H-like superfamily/Ribonuclease H"/>
    <property type="match status" value="1"/>
</dbReference>
<feature type="domain" description="Integrase catalytic" evidence="10">
    <location>
        <begin position="1"/>
        <end position="101"/>
    </location>
</feature>
<keyword evidence="8" id="KW-0548">Nucleotidyltransferase</keyword>
<evidence type="ECO:0000256" key="3">
    <source>
        <dbReference type="ARBA" id="ARBA00022759"/>
    </source>
</evidence>
<evidence type="ECO:0000256" key="2">
    <source>
        <dbReference type="ARBA" id="ARBA00022723"/>
    </source>
</evidence>